<keyword evidence="7" id="KW-1185">Reference proteome</keyword>
<feature type="transmembrane region" description="Helical" evidence="3">
    <location>
        <begin position="96"/>
        <end position="117"/>
    </location>
</feature>
<dbReference type="PANTHER" id="PTHR12526:SF510">
    <property type="entry name" value="D-INOSITOL 3-PHOSPHATE GLYCOSYLTRANSFERASE"/>
    <property type="match status" value="1"/>
</dbReference>
<proteinExistence type="predicted"/>
<keyword evidence="3" id="KW-0812">Transmembrane</keyword>
<accession>A0ABQ5VUX1</accession>
<dbReference type="EMBL" id="BSNN01000002">
    <property type="protein sequence ID" value="GLQ34982.1"/>
    <property type="molecule type" value="Genomic_DNA"/>
</dbReference>
<keyword evidence="1" id="KW-0328">Glycosyltransferase</keyword>
<organism evidence="6 7">
    <name type="scientific">Amylibacter marinus</name>
    <dbReference type="NCBI Taxonomy" id="1475483"/>
    <lineage>
        <taxon>Bacteria</taxon>
        <taxon>Pseudomonadati</taxon>
        <taxon>Pseudomonadota</taxon>
        <taxon>Alphaproteobacteria</taxon>
        <taxon>Rhodobacterales</taxon>
        <taxon>Paracoccaceae</taxon>
        <taxon>Amylibacter</taxon>
    </lineage>
</organism>
<dbReference type="GO" id="GO:0016740">
    <property type="term" value="F:transferase activity"/>
    <property type="evidence" value="ECO:0007669"/>
    <property type="project" value="UniProtKB-KW"/>
</dbReference>
<dbReference type="Pfam" id="PF00534">
    <property type="entry name" value="Glycos_transf_1"/>
    <property type="match status" value="1"/>
</dbReference>
<evidence type="ECO:0000313" key="7">
    <source>
        <dbReference type="Proteomes" id="UP001156694"/>
    </source>
</evidence>
<sequence length="369" mass="40504">MTKTRQRIAMIAPLPPVRSGIARHSLAVARAMQNSEEVRVWSYARQYPKALYPGEAERACDLDAPQDIDQREIIDGVNPLTWRKAAREICAWRPDLVVFPTWTFFLAPALASILAPIRRAGIQTCGIVHNAFDHEEVWWKSALSKRALAQADFFMTHGGGLADLLAQHYPGKPAVVFPHPIFDDFPEPDAPVAKTHAIDVLFFGLVRPYKGLPIALRALAQSGRKDISLTIAGEFWDGLEETKSLIQQLGLASQVTLDAGYVSDKDASNYFARTDAVVLPYTSVTGSGVVPLAYHFAKPVIASDLAGLRDVVHPGQTGWLFPMGQVDALAEILAGLEMNTLKARAEGAKTLAKALTWEKFVQEMLKAPK</sequence>
<keyword evidence="3" id="KW-1133">Transmembrane helix</keyword>
<evidence type="ECO:0000256" key="2">
    <source>
        <dbReference type="ARBA" id="ARBA00022679"/>
    </source>
</evidence>
<feature type="domain" description="Glycosyltransferase subfamily 4-like N-terminal" evidence="5">
    <location>
        <begin position="19"/>
        <end position="181"/>
    </location>
</feature>
<protein>
    <submittedName>
        <fullName evidence="6">Glycosyl transferase</fullName>
    </submittedName>
</protein>
<gene>
    <name evidence="6" type="ORF">GCM10007939_12650</name>
</gene>
<feature type="domain" description="Glycosyl transferase family 1" evidence="4">
    <location>
        <begin position="196"/>
        <end position="340"/>
    </location>
</feature>
<dbReference type="RefSeq" id="WP_284377071.1">
    <property type="nucleotide sequence ID" value="NZ_BSNN01000002.1"/>
</dbReference>
<dbReference type="InterPro" id="IPR028098">
    <property type="entry name" value="Glyco_trans_4-like_N"/>
</dbReference>
<evidence type="ECO:0000313" key="6">
    <source>
        <dbReference type="EMBL" id="GLQ34982.1"/>
    </source>
</evidence>
<dbReference type="PANTHER" id="PTHR12526">
    <property type="entry name" value="GLYCOSYLTRANSFERASE"/>
    <property type="match status" value="1"/>
</dbReference>
<dbReference type="SUPFAM" id="SSF53756">
    <property type="entry name" value="UDP-Glycosyltransferase/glycogen phosphorylase"/>
    <property type="match status" value="1"/>
</dbReference>
<evidence type="ECO:0000256" key="1">
    <source>
        <dbReference type="ARBA" id="ARBA00022676"/>
    </source>
</evidence>
<dbReference type="Proteomes" id="UP001156694">
    <property type="component" value="Unassembled WGS sequence"/>
</dbReference>
<evidence type="ECO:0000256" key="3">
    <source>
        <dbReference type="SAM" id="Phobius"/>
    </source>
</evidence>
<keyword evidence="3" id="KW-0472">Membrane</keyword>
<name>A0ABQ5VUX1_9RHOB</name>
<dbReference type="InterPro" id="IPR001296">
    <property type="entry name" value="Glyco_trans_1"/>
</dbReference>
<evidence type="ECO:0000259" key="4">
    <source>
        <dbReference type="Pfam" id="PF00534"/>
    </source>
</evidence>
<keyword evidence="2 6" id="KW-0808">Transferase</keyword>
<dbReference type="Pfam" id="PF13439">
    <property type="entry name" value="Glyco_transf_4"/>
    <property type="match status" value="1"/>
</dbReference>
<reference evidence="7" key="1">
    <citation type="journal article" date="2019" name="Int. J. Syst. Evol. Microbiol.">
        <title>The Global Catalogue of Microorganisms (GCM) 10K type strain sequencing project: providing services to taxonomists for standard genome sequencing and annotation.</title>
        <authorList>
            <consortium name="The Broad Institute Genomics Platform"/>
            <consortium name="The Broad Institute Genome Sequencing Center for Infectious Disease"/>
            <person name="Wu L."/>
            <person name="Ma J."/>
        </authorList>
    </citation>
    <scope>NUCLEOTIDE SEQUENCE [LARGE SCALE GENOMIC DNA]</scope>
    <source>
        <strain evidence="7">NBRC 110140</strain>
    </source>
</reference>
<comment type="caution">
    <text evidence="6">The sequence shown here is derived from an EMBL/GenBank/DDBJ whole genome shotgun (WGS) entry which is preliminary data.</text>
</comment>
<evidence type="ECO:0000259" key="5">
    <source>
        <dbReference type="Pfam" id="PF13439"/>
    </source>
</evidence>
<dbReference type="Gene3D" id="3.40.50.2000">
    <property type="entry name" value="Glycogen Phosphorylase B"/>
    <property type="match status" value="2"/>
</dbReference>